<dbReference type="SMART" id="SM00066">
    <property type="entry name" value="GAL4"/>
    <property type="match status" value="1"/>
</dbReference>
<feature type="domain" description="Zn(2)-C6 fungal-type" evidence="7">
    <location>
        <begin position="42"/>
        <end position="72"/>
    </location>
</feature>
<dbReference type="CDD" id="cd12148">
    <property type="entry name" value="fungal_TF_MHR"/>
    <property type="match status" value="1"/>
</dbReference>
<dbReference type="KEGG" id="ker:91100117"/>
<evidence type="ECO:0000313" key="9">
    <source>
        <dbReference type="Proteomes" id="UP001358614"/>
    </source>
</evidence>
<dbReference type="PANTHER" id="PTHR47338">
    <property type="entry name" value="ZN(II)2CYS6 TRANSCRIPTION FACTOR (EUROFUNG)-RELATED"/>
    <property type="match status" value="1"/>
</dbReference>
<proteinExistence type="predicted"/>
<feature type="compositionally biased region" description="Polar residues" evidence="6">
    <location>
        <begin position="763"/>
        <end position="786"/>
    </location>
</feature>
<dbReference type="GO" id="GO:0000981">
    <property type="term" value="F:DNA-binding transcription factor activity, RNA polymerase II-specific"/>
    <property type="evidence" value="ECO:0007669"/>
    <property type="project" value="InterPro"/>
</dbReference>
<keyword evidence="4" id="KW-0804">Transcription</keyword>
<evidence type="ECO:0000259" key="7">
    <source>
        <dbReference type="PROSITE" id="PS50048"/>
    </source>
</evidence>
<dbReference type="InterPro" id="IPR050815">
    <property type="entry name" value="TF_fung"/>
</dbReference>
<dbReference type="InterPro" id="IPR036864">
    <property type="entry name" value="Zn2-C6_fun-type_DNA-bd_sf"/>
</dbReference>
<dbReference type="RefSeq" id="XP_066081229.1">
    <property type="nucleotide sequence ID" value="XM_066225132.1"/>
</dbReference>
<feature type="region of interest" description="Disordered" evidence="6">
    <location>
        <begin position="1"/>
        <end position="37"/>
    </location>
</feature>
<dbReference type="PROSITE" id="PS50048">
    <property type="entry name" value="ZN2_CY6_FUNGAL_2"/>
    <property type="match status" value="1"/>
</dbReference>
<dbReference type="GO" id="GO:0005634">
    <property type="term" value="C:nucleus"/>
    <property type="evidence" value="ECO:0007669"/>
    <property type="project" value="UniProtKB-SubCell"/>
</dbReference>
<dbReference type="AlphaFoldDB" id="A0AAX4KBZ0"/>
<dbReference type="GO" id="GO:0003677">
    <property type="term" value="F:DNA binding"/>
    <property type="evidence" value="ECO:0007669"/>
    <property type="project" value="InterPro"/>
</dbReference>
<reference evidence="8 9" key="1">
    <citation type="submission" date="2024-01" db="EMBL/GenBank/DDBJ databases">
        <title>Comparative genomics of Cryptococcus and Kwoniella reveals pathogenesis evolution and contrasting modes of karyotype evolution via chromosome fusion or intercentromeric recombination.</title>
        <authorList>
            <person name="Coelho M.A."/>
            <person name="David-Palma M."/>
            <person name="Shea T."/>
            <person name="Bowers K."/>
            <person name="McGinley-Smith S."/>
            <person name="Mohammad A.W."/>
            <person name="Gnirke A."/>
            <person name="Yurkov A.M."/>
            <person name="Nowrousian M."/>
            <person name="Sun S."/>
            <person name="Cuomo C.A."/>
            <person name="Heitman J."/>
        </authorList>
    </citation>
    <scope>NUCLEOTIDE SEQUENCE [LARGE SCALE GENOMIC DNA]</scope>
    <source>
        <strain evidence="8 9">PYCC6329</strain>
    </source>
</reference>
<feature type="region of interest" description="Disordered" evidence="6">
    <location>
        <begin position="146"/>
        <end position="171"/>
    </location>
</feature>
<sequence>MPPIVGSHDHQQHKESDESPKNGIHQHGRRRAPGQPLRRGDACLMCRAKKLRCSAQKPVCDQCAKRKDRCVYDAVRPASRVEKLEKKIAEMDAEDFREAMRRTALRNYGRSDFENLAESLASPPSCNTIGQDNGIPNFSGFDLIDSSQSSHSKVPNGHAKTPNPISFDHMLNHDSEPLVDINDMPLSAWPWPQPATSSTLNFNHLDHQGMFQASQLQQAHLPDSTLPWHLIGSSNNISFTNPSDSPPINGPFETSDPSTANGSAASSRAQSHDSTSSPTPPHFLKSNTSPPISGLNNLNINLLNGHDSSLSIDGLSTFRPQGMLPAHDHVQSGVLSNHGLGISLPNGFGSNFGAFLPEGREITQASEVIRSVLQVKRDVTAESKSIRAKELSEGARDYLLDLFFSTDPPRPLYGSEFFTEEEFKARLSLPEKDRPHPSLVFSMCTIAASESYIPSIRKLAEPLFKVATSKLEIAIRKEDRLIDAIRASKNISKWLFTQGRLFEGYQYSCKTISLCIACGLHRIPSSIFTQGSESQMAQDGNPRYLLEPPKSQAELAERIHAFWSAWGNDKGGCLTHHWSSTIRDEEIITPLPRPSEDFLSDALFNEPDMTLRDLYDLAYRDNASPPKSIYGYLLAAEHLIYRALNVLSQPPEAMLSSYRSLGLFGHSQVWTPREHYPTAYKEIMETSLWLEEKIPEDWRMKFLITGRWGEPDIPIVALCLKTARMHLHPLESDFDRPIGLSLAFDSAQLIKTLQVYYKNVVTSPDPTSPTQPRTPSHTNIGHSTFSEIPDNKDNSRNRGGISGPYGMSPCYGVVQKLVEGSIILEKIGQMEESRKCMQEVTILLDGFRGLAVHCKIIAGYVEKLEKLLPNGK</sequence>
<evidence type="ECO:0000256" key="5">
    <source>
        <dbReference type="ARBA" id="ARBA00023242"/>
    </source>
</evidence>
<dbReference type="GO" id="GO:0008270">
    <property type="term" value="F:zinc ion binding"/>
    <property type="evidence" value="ECO:0007669"/>
    <property type="project" value="InterPro"/>
</dbReference>
<organism evidence="8 9">
    <name type="scientific">Kwoniella europaea PYCC6329</name>
    <dbReference type="NCBI Taxonomy" id="1423913"/>
    <lineage>
        <taxon>Eukaryota</taxon>
        <taxon>Fungi</taxon>
        <taxon>Dikarya</taxon>
        <taxon>Basidiomycota</taxon>
        <taxon>Agaricomycotina</taxon>
        <taxon>Tremellomycetes</taxon>
        <taxon>Tremellales</taxon>
        <taxon>Cryptococcaceae</taxon>
        <taxon>Kwoniella</taxon>
    </lineage>
</organism>
<feature type="region of interest" description="Disordered" evidence="6">
    <location>
        <begin position="237"/>
        <end position="290"/>
    </location>
</feature>
<dbReference type="GeneID" id="91100117"/>
<evidence type="ECO:0000256" key="2">
    <source>
        <dbReference type="ARBA" id="ARBA00022723"/>
    </source>
</evidence>
<dbReference type="EMBL" id="CP144089">
    <property type="protein sequence ID" value="WWD03262.1"/>
    <property type="molecule type" value="Genomic_DNA"/>
</dbReference>
<dbReference type="PROSITE" id="PS00463">
    <property type="entry name" value="ZN2_CY6_FUNGAL_1"/>
    <property type="match status" value="1"/>
</dbReference>
<evidence type="ECO:0000256" key="4">
    <source>
        <dbReference type="ARBA" id="ARBA00023163"/>
    </source>
</evidence>
<dbReference type="Proteomes" id="UP001358614">
    <property type="component" value="Chromosome 1"/>
</dbReference>
<keyword evidence="9" id="KW-1185">Reference proteome</keyword>
<keyword evidence="5" id="KW-0539">Nucleus</keyword>
<dbReference type="CDD" id="cd00067">
    <property type="entry name" value="GAL4"/>
    <property type="match status" value="1"/>
</dbReference>
<feature type="region of interest" description="Disordered" evidence="6">
    <location>
        <begin position="763"/>
        <end position="801"/>
    </location>
</feature>
<evidence type="ECO:0000313" key="8">
    <source>
        <dbReference type="EMBL" id="WWD03262.1"/>
    </source>
</evidence>
<dbReference type="GO" id="GO:0006351">
    <property type="term" value="P:DNA-templated transcription"/>
    <property type="evidence" value="ECO:0007669"/>
    <property type="project" value="InterPro"/>
</dbReference>
<dbReference type="InterPro" id="IPR007219">
    <property type="entry name" value="XnlR_reg_dom"/>
</dbReference>
<protein>
    <recommendedName>
        <fullName evidence="7">Zn(2)-C6 fungal-type domain-containing protein</fullName>
    </recommendedName>
</protein>
<gene>
    <name evidence="8" type="ORF">V865_001313</name>
</gene>
<evidence type="ECO:0000256" key="1">
    <source>
        <dbReference type="ARBA" id="ARBA00004123"/>
    </source>
</evidence>
<feature type="compositionally biased region" description="Basic and acidic residues" evidence="6">
    <location>
        <begin position="7"/>
        <end position="20"/>
    </location>
</feature>
<dbReference type="SMART" id="SM00906">
    <property type="entry name" value="Fungal_trans"/>
    <property type="match status" value="1"/>
</dbReference>
<dbReference type="Pfam" id="PF04082">
    <property type="entry name" value="Fungal_trans"/>
    <property type="match status" value="1"/>
</dbReference>
<dbReference type="PANTHER" id="PTHR47338:SF29">
    <property type="entry name" value="ZN(2)-C6 FUNGAL-TYPE DOMAIN-CONTAINING PROTEIN"/>
    <property type="match status" value="1"/>
</dbReference>
<comment type="subcellular location">
    <subcellularLocation>
        <location evidence="1">Nucleus</location>
    </subcellularLocation>
</comment>
<evidence type="ECO:0000256" key="3">
    <source>
        <dbReference type="ARBA" id="ARBA00023015"/>
    </source>
</evidence>
<evidence type="ECO:0000256" key="6">
    <source>
        <dbReference type="SAM" id="MobiDB-lite"/>
    </source>
</evidence>
<dbReference type="SUPFAM" id="SSF57701">
    <property type="entry name" value="Zn2/Cys6 DNA-binding domain"/>
    <property type="match status" value="1"/>
</dbReference>
<dbReference type="Gene3D" id="4.10.240.10">
    <property type="entry name" value="Zn(2)-C6 fungal-type DNA-binding domain"/>
    <property type="match status" value="1"/>
</dbReference>
<name>A0AAX4KBZ0_9TREE</name>
<keyword evidence="2" id="KW-0479">Metal-binding</keyword>
<dbReference type="InterPro" id="IPR001138">
    <property type="entry name" value="Zn2Cys6_DnaBD"/>
</dbReference>
<accession>A0AAX4KBZ0</accession>
<feature type="compositionally biased region" description="Polar residues" evidence="6">
    <location>
        <begin position="255"/>
        <end position="273"/>
    </location>
</feature>
<dbReference type="Pfam" id="PF00172">
    <property type="entry name" value="Zn_clus"/>
    <property type="match status" value="1"/>
</dbReference>
<keyword evidence="3" id="KW-0805">Transcription regulation</keyword>